<evidence type="ECO:0000313" key="5">
    <source>
        <dbReference type="Proteomes" id="UP000241074"/>
    </source>
</evidence>
<evidence type="ECO:0000256" key="1">
    <source>
        <dbReference type="ARBA" id="ARBA00022741"/>
    </source>
</evidence>
<evidence type="ECO:0000259" key="3">
    <source>
        <dbReference type="PROSITE" id="PS50893"/>
    </source>
</evidence>
<dbReference type="EMBL" id="CP027860">
    <property type="protein sequence ID" value="AVQ00231.1"/>
    <property type="molecule type" value="Genomic_DNA"/>
</dbReference>
<dbReference type="CDD" id="cd03230">
    <property type="entry name" value="ABC_DR_subfamily_A"/>
    <property type="match status" value="1"/>
</dbReference>
<dbReference type="Pfam" id="PF00005">
    <property type="entry name" value="ABC_tran"/>
    <property type="match status" value="1"/>
</dbReference>
<dbReference type="OrthoDB" id="9775490at2"/>
<dbReference type="PANTHER" id="PTHR43038:SF3">
    <property type="entry name" value="ABC TRANSPORTER G FAMILY MEMBER 20 ISOFORM X1"/>
    <property type="match status" value="1"/>
</dbReference>
<dbReference type="PROSITE" id="PS00211">
    <property type="entry name" value="ABC_TRANSPORTER_1"/>
    <property type="match status" value="1"/>
</dbReference>
<dbReference type="KEGG" id="xba:C7S18_22310"/>
<dbReference type="PROSITE" id="PS50893">
    <property type="entry name" value="ABC_TRANSPORTER_2"/>
    <property type="match status" value="1"/>
</dbReference>
<protein>
    <submittedName>
        <fullName evidence="4">ABC transporter ATP-binding protein</fullName>
    </submittedName>
</protein>
<dbReference type="GO" id="GO:0016887">
    <property type="term" value="F:ATP hydrolysis activity"/>
    <property type="evidence" value="ECO:0007669"/>
    <property type="project" value="InterPro"/>
</dbReference>
<keyword evidence="2 4" id="KW-0067">ATP-binding</keyword>
<dbReference type="Proteomes" id="UP000241074">
    <property type="component" value="Chromosome"/>
</dbReference>
<dbReference type="PANTHER" id="PTHR43038">
    <property type="entry name" value="ATP-BINDING CASSETTE, SUB-FAMILY H, MEMBER 1"/>
    <property type="match status" value="1"/>
</dbReference>
<dbReference type="AlphaFoldDB" id="A0A2P1PZG7"/>
<evidence type="ECO:0000313" key="4">
    <source>
        <dbReference type="EMBL" id="AVQ00231.1"/>
    </source>
</evidence>
<dbReference type="InterPro" id="IPR003439">
    <property type="entry name" value="ABC_transporter-like_ATP-bd"/>
</dbReference>
<dbReference type="InterPro" id="IPR017871">
    <property type="entry name" value="ABC_transporter-like_CS"/>
</dbReference>
<proteinExistence type="predicted"/>
<organism evidence="4 5">
    <name type="scientific">Ahniella affigens</name>
    <dbReference type="NCBI Taxonomy" id="2021234"/>
    <lineage>
        <taxon>Bacteria</taxon>
        <taxon>Pseudomonadati</taxon>
        <taxon>Pseudomonadota</taxon>
        <taxon>Gammaproteobacteria</taxon>
        <taxon>Lysobacterales</taxon>
        <taxon>Rhodanobacteraceae</taxon>
        <taxon>Ahniella</taxon>
    </lineage>
</organism>
<accession>A0A2P1PZG7</accession>
<keyword evidence="1" id="KW-0547">Nucleotide-binding</keyword>
<gene>
    <name evidence="4" type="ORF">C7S18_22310</name>
</gene>
<dbReference type="SUPFAM" id="SSF52540">
    <property type="entry name" value="P-loop containing nucleoside triphosphate hydrolases"/>
    <property type="match status" value="1"/>
</dbReference>
<dbReference type="InterPro" id="IPR003593">
    <property type="entry name" value="AAA+_ATPase"/>
</dbReference>
<reference evidence="4 5" key="1">
    <citation type="submission" date="2018-03" db="EMBL/GenBank/DDBJ databases">
        <title>Ahniella affigens gen. nov., sp. nov., a gammaproteobacterium isolated from sandy soil near a stream.</title>
        <authorList>
            <person name="Ko Y."/>
            <person name="Kim J.-H."/>
        </authorList>
    </citation>
    <scope>NUCLEOTIDE SEQUENCE [LARGE SCALE GENOMIC DNA]</scope>
    <source>
        <strain evidence="4 5">D13</strain>
    </source>
</reference>
<reference evidence="4 5" key="2">
    <citation type="submission" date="2018-03" db="EMBL/GenBank/DDBJ databases">
        <authorList>
            <person name="Keele B.F."/>
        </authorList>
    </citation>
    <scope>NUCLEOTIDE SEQUENCE [LARGE SCALE GENOMIC DNA]</scope>
    <source>
        <strain evidence="4 5">D13</strain>
    </source>
</reference>
<sequence>MTARQLSRRFGDLLAVDGLNLNVERGSVHGFLGPNGSGKSTTIRMLAGLLMPSSGDIEVLGQKLPAAAEAVRRRMGYMTQKFSLYEDLSVRENLEFLAHIHGLYGAKGRQRVNELLGRYHLDSRQKQLAGTLSGGEKQRLALAGAVLHEPELLLLDEPTSQVDPQSRRDFWDALFDLADAGTSLLVSTHYMDEAERCHRLAILDHGRLVAEGTPQHLIEALPFVVVRLHAERPRAIQQALSGVDGVSGIAQLGASLRVLLRRDLDRDALVKRLNQQGFSVQMEVIAGNLEDVFVAATHSGGRS</sequence>
<dbReference type="SMART" id="SM00382">
    <property type="entry name" value="AAA"/>
    <property type="match status" value="1"/>
</dbReference>
<evidence type="ECO:0000256" key="2">
    <source>
        <dbReference type="ARBA" id="ARBA00022840"/>
    </source>
</evidence>
<dbReference type="GO" id="GO:0005524">
    <property type="term" value="F:ATP binding"/>
    <property type="evidence" value="ECO:0007669"/>
    <property type="project" value="UniProtKB-KW"/>
</dbReference>
<dbReference type="InterPro" id="IPR027417">
    <property type="entry name" value="P-loop_NTPase"/>
</dbReference>
<dbReference type="Gene3D" id="3.40.50.300">
    <property type="entry name" value="P-loop containing nucleotide triphosphate hydrolases"/>
    <property type="match status" value="1"/>
</dbReference>
<keyword evidence="5" id="KW-1185">Reference proteome</keyword>
<feature type="domain" description="ABC transporter" evidence="3">
    <location>
        <begin position="1"/>
        <end position="230"/>
    </location>
</feature>
<name>A0A2P1PZG7_9GAMM</name>